<dbReference type="PANTHER" id="PTHR33221">
    <property type="entry name" value="WINGED HELIX-TURN-HELIX TRANSCRIPTIONAL REGULATOR, RRF2 FAMILY"/>
    <property type="match status" value="1"/>
</dbReference>
<dbReference type="Proteomes" id="UP000183898">
    <property type="component" value="Unassembled WGS sequence"/>
</dbReference>
<dbReference type="PANTHER" id="PTHR33221:SF5">
    <property type="entry name" value="HTH-TYPE TRANSCRIPTIONAL REGULATOR ISCR"/>
    <property type="match status" value="1"/>
</dbReference>
<gene>
    <name evidence="2" type="ORF">SAMN05216404_10768</name>
</gene>
<sequence length="172" mass="19335">MRLTTKGRFAVTALLDLALQRQTRPVTLAEISQRQQISLSYLEQLFAKLRSRGLVDSVRGPGGGYCLAKDMGQVSVAEIILAVDEPIDSTQCNGKENCHNDRKCMTHDLWTKLNELIFDHLGAVTLKQLVDEQREREERRKAREAGVVQMLDMRKVAPEKVVSDRSRTAVSA</sequence>
<protein>
    <submittedName>
        <fullName evidence="2">Transcriptional regulator, BadM/Rrf2 family</fullName>
    </submittedName>
</protein>
<dbReference type="InterPro" id="IPR036388">
    <property type="entry name" value="WH-like_DNA-bd_sf"/>
</dbReference>
<dbReference type="GO" id="GO:0003700">
    <property type="term" value="F:DNA-binding transcription factor activity"/>
    <property type="evidence" value="ECO:0007669"/>
    <property type="project" value="TreeGrafter"/>
</dbReference>
<dbReference type="EMBL" id="FOCT01000007">
    <property type="protein sequence ID" value="SEN79689.1"/>
    <property type="molecule type" value="Genomic_DNA"/>
</dbReference>
<dbReference type="SUPFAM" id="SSF46785">
    <property type="entry name" value="Winged helix' DNA-binding domain"/>
    <property type="match status" value="1"/>
</dbReference>
<dbReference type="RefSeq" id="WP_074746611.1">
    <property type="nucleotide sequence ID" value="NZ_FOCT01000007.1"/>
</dbReference>
<dbReference type="FunFam" id="1.10.10.10:FF:000026">
    <property type="entry name" value="HTH-type transcriptional regulator IscR"/>
    <property type="match status" value="1"/>
</dbReference>
<dbReference type="Gene3D" id="1.10.10.10">
    <property type="entry name" value="Winged helix-like DNA-binding domain superfamily/Winged helix DNA-binding domain"/>
    <property type="match status" value="1"/>
</dbReference>
<name>A0A1H8JG02_9PROT</name>
<reference evidence="2 3" key="1">
    <citation type="submission" date="2016-10" db="EMBL/GenBank/DDBJ databases">
        <authorList>
            <person name="de Groot N.N."/>
        </authorList>
    </citation>
    <scope>NUCLEOTIDE SEQUENCE [LARGE SCALE GENOMIC DNA]</scope>
    <source>
        <strain evidence="2 3">Nl18</strain>
    </source>
</reference>
<keyword evidence="1" id="KW-0238">DNA-binding</keyword>
<accession>A0A1H8JG02</accession>
<dbReference type="Pfam" id="PF02082">
    <property type="entry name" value="Rrf2"/>
    <property type="match status" value="1"/>
</dbReference>
<evidence type="ECO:0000256" key="1">
    <source>
        <dbReference type="ARBA" id="ARBA00023125"/>
    </source>
</evidence>
<evidence type="ECO:0000313" key="2">
    <source>
        <dbReference type="EMBL" id="SEN79689.1"/>
    </source>
</evidence>
<organism evidence="2 3">
    <name type="scientific">Nitrosospira multiformis</name>
    <dbReference type="NCBI Taxonomy" id="1231"/>
    <lineage>
        <taxon>Bacteria</taxon>
        <taxon>Pseudomonadati</taxon>
        <taxon>Pseudomonadota</taxon>
        <taxon>Betaproteobacteria</taxon>
        <taxon>Nitrosomonadales</taxon>
        <taxon>Nitrosomonadaceae</taxon>
        <taxon>Nitrosospira</taxon>
    </lineage>
</organism>
<proteinExistence type="predicted"/>
<dbReference type="PROSITE" id="PS01332">
    <property type="entry name" value="HTH_RRF2_1"/>
    <property type="match status" value="1"/>
</dbReference>
<dbReference type="AlphaFoldDB" id="A0A1H8JG02"/>
<dbReference type="InterPro" id="IPR036390">
    <property type="entry name" value="WH_DNA-bd_sf"/>
</dbReference>
<dbReference type="PROSITE" id="PS51197">
    <property type="entry name" value="HTH_RRF2_2"/>
    <property type="match status" value="1"/>
</dbReference>
<dbReference type="InterPro" id="IPR000944">
    <property type="entry name" value="Tscrpt_reg_Rrf2"/>
</dbReference>
<dbReference type="GO" id="GO:0005829">
    <property type="term" value="C:cytosol"/>
    <property type="evidence" value="ECO:0007669"/>
    <property type="project" value="TreeGrafter"/>
</dbReference>
<evidence type="ECO:0000313" key="3">
    <source>
        <dbReference type="Proteomes" id="UP000183898"/>
    </source>
</evidence>
<dbReference type="InterPro" id="IPR030489">
    <property type="entry name" value="TR_Rrf2-type_CS"/>
</dbReference>
<dbReference type="GO" id="GO:0003677">
    <property type="term" value="F:DNA binding"/>
    <property type="evidence" value="ECO:0007669"/>
    <property type="project" value="UniProtKB-KW"/>
</dbReference>
<dbReference type="NCBIfam" id="TIGR00738">
    <property type="entry name" value="rrf2_super"/>
    <property type="match status" value="1"/>
</dbReference>